<dbReference type="AlphaFoldDB" id="A0AAD2D838"/>
<gene>
    <name evidence="2" type="ORF">ECRASSUSDP1_LOCUS24522</name>
</gene>
<evidence type="ECO:0000313" key="2">
    <source>
        <dbReference type="EMBL" id="CAI2383031.1"/>
    </source>
</evidence>
<keyword evidence="1" id="KW-0472">Membrane</keyword>
<keyword evidence="3" id="KW-1185">Reference proteome</keyword>
<keyword evidence="1" id="KW-0812">Transmembrane</keyword>
<protein>
    <submittedName>
        <fullName evidence="2">Uncharacterized protein</fullName>
    </submittedName>
</protein>
<reference evidence="2" key="1">
    <citation type="submission" date="2023-07" db="EMBL/GenBank/DDBJ databases">
        <authorList>
            <consortium name="AG Swart"/>
            <person name="Singh M."/>
            <person name="Singh A."/>
            <person name="Seah K."/>
            <person name="Emmerich C."/>
        </authorList>
    </citation>
    <scope>NUCLEOTIDE SEQUENCE</scope>
    <source>
        <strain evidence="2">DP1</strain>
    </source>
</reference>
<organism evidence="2 3">
    <name type="scientific">Euplotes crassus</name>
    <dbReference type="NCBI Taxonomy" id="5936"/>
    <lineage>
        <taxon>Eukaryota</taxon>
        <taxon>Sar</taxon>
        <taxon>Alveolata</taxon>
        <taxon>Ciliophora</taxon>
        <taxon>Intramacronucleata</taxon>
        <taxon>Spirotrichea</taxon>
        <taxon>Hypotrichia</taxon>
        <taxon>Euplotida</taxon>
        <taxon>Euplotidae</taxon>
        <taxon>Moneuplotes</taxon>
    </lineage>
</organism>
<comment type="caution">
    <text evidence="2">The sequence shown here is derived from an EMBL/GenBank/DDBJ whole genome shotgun (WGS) entry which is preliminary data.</text>
</comment>
<feature type="transmembrane region" description="Helical" evidence="1">
    <location>
        <begin position="32"/>
        <end position="52"/>
    </location>
</feature>
<dbReference type="Proteomes" id="UP001295684">
    <property type="component" value="Unassembled WGS sequence"/>
</dbReference>
<sequence length="150" mass="17256">MSDQILMFNSPDNVSDEELSALRTRIFICRNAPITVASGLAGGYFLLNQFWIKRAFNVPFALGLGVCGYFLTYSHFSSSYMNMKSTFTKGSDFTSNRVQKKSHFISSGSDVMQVIHKRWIRYALSNNYFVDQKYEHGRGEIHLEKPNRPY</sequence>
<keyword evidence="1" id="KW-1133">Transmembrane helix</keyword>
<evidence type="ECO:0000313" key="3">
    <source>
        <dbReference type="Proteomes" id="UP001295684"/>
    </source>
</evidence>
<feature type="transmembrane region" description="Helical" evidence="1">
    <location>
        <begin position="58"/>
        <end position="76"/>
    </location>
</feature>
<evidence type="ECO:0000256" key="1">
    <source>
        <dbReference type="SAM" id="Phobius"/>
    </source>
</evidence>
<proteinExistence type="predicted"/>
<dbReference type="EMBL" id="CAMPGE010025252">
    <property type="protein sequence ID" value="CAI2383031.1"/>
    <property type="molecule type" value="Genomic_DNA"/>
</dbReference>
<accession>A0AAD2D838</accession>
<name>A0AAD2D838_EUPCR</name>